<keyword evidence="2" id="KW-1185">Reference proteome</keyword>
<sequence>MQFALHYMSLSENRHISFYKGGETFLVPAQSEVERKQDKVKVRFRFQQDKLPAEIDEVIADNEQGFVRMVTSKGKEFTAGPLFDQLYVWYDYIVKR</sequence>
<dbReference type="OrthoDB" id="798268at2"/>
<dbReference type="EMBL" id="SBIW01000012">
    <property type="protein sequence ID" value="RWY48150.1"/>
    <property type="molecule type" value="Genomic_DNA"/>
</dbReference>
<comment type="caution">
    <text evidence="1">The sequence shown here is derived from an EMBL/GenBank/DDBJ whole genome shotgun (WGS) entry which is preliminary data.</text>
</comment>
<evidence type="ECO:0000313" key="1">
    <source>
        <dbReference type="EMBL" id="RWY48150.1"/>
    </source>
</evidence>
<protein>
    <submittedName>
        <fullName evidence="1">Uncharacterized protein</fullName>
    </submittedName>
</protein>
<organism evidence="1 2">
    <name type="scientific">Mucilaginibacter gilvus</name>
    <dbReference type="NCBI Taxonomy" id="2305909"/>
    <lineage>
        <taxon>Bacteria</taxon>
        <taxon>Pseudomonadati</taxon>
        <taxon>Bacteroidota</taxon>
        <taxon>Sphingobacteriia</taxon>
        <taxon>Sphingobacteriales</taxon>
        <taxon>Sphingobacteriaceae</taxon>
        <taxon>Mucilaginibacter</taxon>
    </lineage>
</organism>
<accession>A0A3S3YXA2</accession>
<gene>
    <name evidence="1" type="ORF">EPL05_21475</name>
</gene>
<dbReference type="RefSeq" id="WP_128536043.1">
    <property type="nucleotide sequence ID" value="NZ_SBIW01000012.1"/>
</dbReference>
<dbReference type="AlphaFoldDB" id="A0A3S3YXA2"/>
<name>A0A3S3YXA2_9SPHI</name>
<dbReference type="Proteomes" id="UP000286701">
    <property type="component" value="Unassembled WGS sequence"/>
</dbReference>
<reference evidence="1 2" key="1">
    <citation type="submission" date="2019-01" db="EMBL/GenBank/DDBJ databases">
        <title>Mucilaginibacter antarcticum sp. nov., isolated from antarctic soil.</title>
        <authorList>
            <person name="Yan Y.-Q."/>
            <person name="Du Z.-J."/>
        </authorList>
    </citation>
    <scope>NUCLEOTIDE SEQUENCE [LARGE SCALE GENOMIC DNA]</scope>
    <source>
        <strain evidence="1 2">F01003</strain>
    </source>
</reference>
<evidence type="ECO:0000313" key="2">
    <source>
        <dbReference type="Proteomes" id="UP000286701"/>
    </source>
</evidence>
<proteinExistence type="predicted"/>